<evidence type="ECO:0000313" key="2">
    <source>
        <dbReference type="Proteomes" id="UP001060085"/>
    </source>
</evidence>
<keyword evidence="2" id="KW-1185">Reference proteome</keyword>
<dbReference type="Proteomes" id="UP001060085">
    <property type="component" value="Linkage Group LG03"/>
</dbReference>
<reference evidence="2" key="1">
    <citation type="journal article" date="2023" name="Nat. Plants">
        <title>Single-cell RNA sequencing provides a high-resolution roadmap for understanding the multicellular compartmentation of specialized metabolism.</title>
        <authorList>
            <person name="Sun S."/>
            <person name="Shen X."/>
            <person name="Li Y."/>
            <person name="Li Y."/>
            <person name="Wang S."/>
            <person name="Li R."/>
            <person name="Zhang H."/>
            <person name="Shen G."/>
            <person name="Guo B."/>
            <person name="Wei J."/>
            <person name="Xu J."/>
            <person name="St-Pierre B."/>
            <person name="Chen S."/>
            <person name="Sun C."/>
        </authorList>
    </citation>
    <scope>NUCLEOTIDE SEQUENCE [LARGE SCALE GENOMIC DNA]</scope>
</reference>
<sequence>MNKGKTYQDEEEAQAQIDIWRFALGFTEMAVVKCAIELGIADVLETHKAPVTLTDLSFSLGCSLSALYRIMRFLTHRRIFKEIATETYDQTSLSRLLLRNNEKSMADLILLESSPVMLDPLIRLRGRVLSDGSPAFDASHRGDDIWRYTEKNPGHGKLFDDGMACDAKVGVSSMIEGCLEVFNGIKSMVDVGGGNGATMEKLIEACPWICRGINFDLPHVVAVAPERPGVEHVGGDMFKSVPRADVVFLKECIQILKNCKQAIPKETGKVIIVEAVVDEGDSEDKFKDIVLLLDMVIMAHTTNGKERTSKEWAYVLNEAGFSHYTVRRIHSTQSVIEAYP</sequence>
<organism evidence="1 2">
    <name type="scientific">Catharanthus roseus</name>
    <name type="common">Madagascar periwinkle</name>
    <name type="synonym">Vinca rosea</name>
    <dbReference type="NCBI Taxonomy" id="4058"/>
    <lineage>
        <taxon>Eukaryota</taxon>
        <taxon>Viridiplantae</taxon>
        <taxon>Streptophyta</taxon>
        <taxon>Embryophyta</taxon>
        <taxon>Tracheophyta</taxon>
        <taxon>Spermatophyta</taxon>
        <taxon>Magnoliopsida</taxon>
        <taxon>eudicotyledons</taxon>
        <taxon>Gunneridae</taxon>
        <taxon>Pentapetalae</taxon>
        <taxon>asterids</taxon>
        <taxon>lamiids</taxon>
        <taxon>Gentianales</taxon>
        <taxon>Apocynaceae</taxon>
        <taxon>Rauvolfioideae</taxon>
        <taxon>Vinceae</taxon>
        <taxon>Catharanthinae</taxon>
        <taxon>Catharanthus</taxon>
    </lineage>
</organism>
<proteinExistence type="predicted"/>
<dbReference type="EMBL" id="CM044703">
    <property type="protein sequence ID" value="KAI5673038.1"/>
    <property type="molecule type" value="Genomic_DNA"/>
</dbReference>
<evidence type="ECO:0000313" key="1">
    <source>
        <dbReference type="EMBL" id="KAI5673038.1"/>
    </source>
</evidence>
<accession>A0ACC0BK86</accession>
<name>A0ACC0BK86_CATRO</name>
<comment type="caution">
    <text evidence="1">The sequence shown here is derived from an EMBL/GenBank/DDBJ whole genome shotgun (WGS) entry which is preliminary data.</text>
</comment>
<gene>
    <name evidence="1" type="ORF">M9H77_13402</name>
</gene>
<protein>
    <submittedName>
        <fullName evidence="1">Uncharacterized protein</fullName>
    </submittedName>
</protein>